<organism evidence="1 2">
    <name type="scientific">Selenomonas ruminantium</name>
    <dbReference type="NCBI Taxonomy" id="971"/>
    <lineage>
        <taxon>Bacteria</taxon>
        <taxon>Bacillati</taxon>
        <taxon>Bacillota</taxon>
        <taxon>Negativicutes</taxon>
        <taxon>Selenomonadales</taxon>
        <taxon>Selenomonadaceae</taxon>
        <taxon>Selenomonas</taxon>
    </lineage>
</organism>
<dbReference type="AlphaFoldDB" id="A0A1H3Z519"/>
<sequence>MPYGTSTPTNKLRRFVRDVIRQRAKAALKKSTPPLDADNQNYYFTDYRENLLDKMSNEVCKAFAKGSGNELQRKMAAVYSSSAMTFNIFGNGPVEVKKNTCGWSVGKYTLQYERQLPVLKRGGKANLDAQLTNEKEIIFFEMKMQEWLFYKPSKLAWAYLHDEKRYYNGEMFPVVKNLIENITPDSTTDLKNYSCKYKHFDAFQIIKHIIGIYNGVVGRQDEFTKAEKITLVVGYWTVPLGILQKMPKDISGKYKEIEKTMQKEMNSFDKLLPTIKDRFKAVGVKFDLKVMTVEEIITALGKANNKKIQRYL</sequence>
<dbReference type="Pfam" id="PF22558">
    <property type="entry name" value="REase-ARP"/>
    <property type="match status" value="1"/>
</dbReference>
<dbReference type="RefSeq" id="WP_218138747.1">
    <property type="nucleotide sequence ID" value="NZ_FNQG01000010.1"/>
</dbReference>
<reference evidence="1 2" key="1">
    <citation type="submission" date="2016-10" db="EMBL/GenBank/DDBJ databases">
        <authorList>
            <person name="de Groot N.N."/>
        </authorList>
    </citation>
    <scope>NUCLEOTIDE SEQUENCE [LARGE SCALE GENOMIC DNA]</scope>
    <source>
        <strain evidence="1 2">DSM 2872</strain>
    </source>
</reference>
<dbReference type="InterPro" id="IPR054333">
    <property type="entry name" value="REase-ARP-assoc"/>
</dbReference>
<protein>
    <submittedName>
        <fullName evidence="1">Uncharacterized protein</fullName>
    </submittedName>
</protein>
<evidence type="ECO:0000313" key="2">
    <source>
        <dbReference type="Proteomes" id="UP000183469"/>
    </source>
</evidence>
<name>A0A1H3Z519_SELRU</name>
<dbReference type="EMBL" id="FNQG01000010">
    <property type="protein sequence ID" value="SEA18484.1"/>
    <property type="molecule type" value="Genomic_DNA"/>
</dbReference>
<proteinExistence type="predicted"/>
<gene>
    <name evidence="1" type="ORF">SAMN05660648_02260</name>
</gene>
<dbReference type="Proteomes" id="UP000183469">
    <property type="component" value="Unassembled WGS sequence"/>
</dbReference>
<accession>A0A1H3Z519</accession>
<evidence type="ECO:0000313" key="1">
    <source>
        <dbReference type="EMBL" id="SEA18484.1"/>
    </source>
</evidence>